<gene>
    <name evidence="1" type="ORF">H9820_07030</name>
</gene>
<reference evidence="1" key="1">
    <citation type="journal article" date="2021" name="PeerJ">
        <title>Extensive microbial diversity within the chicken gut microbiome revealed by metagenomics and culture.</title>
        <authorList>
            <person name="Gilroy R."/>
            <person name="Ravi A."/>
            <person name="Getino M."/>
            <person name="Pursley I."/>
            <person name="Horton D.L."/>
            <person name="Alikhan N.F."/>
            <person name="Baker D."/>
            <person name="Gharbi K."/>
            <person name="Hall N."/>
            <person name="Watson M."/>
            <person name="Adriaenssens E.M."/>
            <person name="Foster-Nyarko E."/>
            <person name="Jarju S."/>
            <person name="Secka A."/>
            <person name="Antonio M."/>
            <person name="Oren A."/>
            <person name="Chaudhuri R.R."/>
            <person name="La Ragione R."/>
            <person name="Hildebrand F."/>
            <person name="Pallen M.J."/>
        </authorList>
    </citation>
    <scope>NUCLEOTIDE SEQUENCE</scope>
    <source>
        <strain evidence="1">3204</strain>
    </source>
</reference>
<dbReference type="Proteomes" id="UP000824013">
    <property type="component" value="Unassembled WGS sequence"/>
</dbReference>
<dbReference type="EMBL" id="DXCM01000046">
    <property type="protein sequence ID" value="HIY92683.1"/>
    <property type="molecule type" value="Genomic_DNA"/>
</dbReference>
<dbReference type="AlphaFoldDB" id="A0A9D1ZNN5"/>
<comment type="caution">
    <text evidence="1">The sequence shown here is derived from an EMBL/GenBank/DDBJ whole genome shotgun (WGS) entry which is preliminary data.</text>
</comment>
<sequence>MCFVLLLAAFIVPQIHRNYYSAPYFYFSGKQIVLEDNKTKHLNDYQKKQFVKIARTAIDQKDGPFDWDNYQNVSINVYKMKELHEYALIYRIKPCIRTDNHIITNTIVLTLKHRNLDKYKQFKINKYSSDFSNVFVSK</sequence>
<evidence type="ECO:0000313" key="2">
    <source>
        <dbReference type="Proteomes" id="UP000824013"/>
    </source>
</evidence>
<organism evidence="1 2">
    <name type="scientific">Candidatus Companilactobacillus pullicola</name>
    <dbReference type="NCBI Taxonomy" id="2838523"/>
    <lineage>
        <taxon>Bacteria</taxon>
        <taxon>Bacillati</taxon>
        <taxon>Bacillota</taxon>
        <taxon>Bacilli</taxon>
        <taxon>Lactobacillales</taxon>
        <taxon>Lactobacillaceae</taxon>
        <taxon>Companilactobacillus</taxon>
    </lineage>
</organism>
<name>A0A9D1ZNN5_9LACO</name>
<proteinExistence type="predicted"/>
<accession>A0A9D1ZNN5</accession>
<protein>
    <submittedName>
        <fullName evidence="1">Uncharacterized protein</fullName>
    </submittedName>
</protein>
<reference evidence="1" key="2">
    <citation type="submission" date="2021-04" db="EMBL/GenBank/DDBJ databases">
        <authorList>
            <person name="Gilroy R."/>
        </authorList>
    </citation>
    <scope>NUCLEOTIDE SEQUENCE</scope>
    <source>
        <strain evidence="1">3204</strain>
    </source>
</reference>
<evidence type="ECO:0000313" key="1">
    <source>
        <dbReference type="EMBL" id="HIY92683.1"/>
    </source>
</evidence>